<evidence type="ECO:0000313" key="3">
    <source>
        <dbReference type="Proteomes" id="UP000045545"/>
    </source>
</evidence>
<dbReference type="Pfam" id="PF02811">
    <property type="entry name" value="PHP"/>
    <property type="match status" value="1"/>
</dbReference>
<name>A0A0E3WAR0_9FIRM</name>
<evidence type="ECO:0000259" key="1">
    <source>
        <dbReference type="SMART" id="SM00481"/>
    </source>
</evidence>
<keyword evidence="3" id="KW-1185">Reference proteome</keyword>
<dbReference type="InterPro" id="IPR004013">
    <property type="entry name" value="PHP_dom"/>
</dbReference>
<proteinExistence type="predicted"/>
<dbReference type="InterPro" id="IPR016195">
    <property type="entry name" value="Pol/histidinol_Pase-like"/>
</dbReference>
<reference evidence="2 3" key="1">
    <citation type="submission" date="2015-03" db="EMBL/GenBank/DDBJ databases">
        <authorList>
            <person name="Murphy D."/>
        </authorList>
    </citation>
    <scope>NUCLEOTIDE SEQUENCE [LARGE SCALE GENOMIC DNA]</scope>
    <source>
        <strain evidence="2 3">OL-4</strain>
    </source>
</reference>
<dbReference type="AlphaFoldDB" id="A0A0E3WAR0"/>
<dbReference type="STRING" id="690567.2443"/>
<sequence length="250" mass="27993">MNFFGDYHTHSRYSDGLQSVEDIVRAAQRRGLKEVAVTDHGPDMLLIGIKNADRYLKLKEELKVLNDSGQYGVKVLLGAEANILDLKGTLDIPDNIARQMDILIAGLHPYTRPASLDDGLKIWVQNSLRHMGKRQKEKAKNANTKASCEALYNNPEINILSHPGLVFAVDIKEVAHACVKNDVWFEINCAHKYPLISDIIEAEQTGVDFIVNSDAHYPASVGQLSYGEYIIKRLHLDPQRVANSWDEGEC</sequence>
<dbReference type="Proteomes" id="UP000045545">
    <property type="component" value="Unassembled WGS sequence"/>
</dbReference>
<evidence type="ECO:0000313" key="2">
    <source>
        <dbReference type="EMBL" id="CQB51980.1"/>
    </source>
</evidence>
<feature type="domain" description="Polymerase/histidinol phosphatase N-terminal" evidence="1">
    <location>
        <begin position="5"/>
        <end position="85"/>
    </location>
</feature>
<protein>
    <submittedName>
        <fullName evidence="2">PHP, C-terminal</fullName>
    </submittedName>
</protein>
<dbReference type="GO" id="GO:0005829">
    <property type="term" value="C:cytosol"/>
    <property type="evidence" value="ECO:0007669"/>
    <property type="project" value="TreeGrafter"/>
</dbReference>
<accession>A0A0E3WAR0</accession>
<dbReference type="GO" id="GO:0042578">
    <property type="term" value="F:phosphoric ester hydrolase activity"/>
    <property type="evidence" value="ECO:0007669"/>
    <property type="project" value="TreeGrafter"/>
</dbReference>
<dbReference type="PANTHER" id="PTHR36928">
    <property type="entry name" value="PHOSPHATASE YCDX-RELATED"/>
    <property type="match status" value="1"/>
</dbReference>
<dbReference type="RefSeq" id="WP_046499430.1">
    <property type="nucleotide sequence ID" value="NZ_CGIH01000042.1"/>
</dbReference>
<dbReference type="InterPro" id="IPR003141">
    <property type="entry name" value="Pol/His_phosphatase_N"/>
</dbReference>
<dbReference type="SMART" id="SM00481">
    <property type="entry name" value="POLIIIAc"/>
    <property type="match status" value="1"/>
</dbReference>
<dbReference type="PANTHER" id="PTHR36928:SF1">
    <property type="entry name" value="PHOSPHATASE YCDX-RELATED"/>
    <property type="match status" value="1"/>
</dbReference>
<dbReference type="SUPFAM" id="SSF89550">
    <property type="entry name" value="PHP domain-like"/>
    <property type="match status" value="1"/>
</dbReference>
<gene>
    <name evidence="2" type="ORF">2443</name>
</gene>
<dbReference type="EMBL" id="CGIH01000042">
    <property type="protein sequence ID" value="CQB51980.1"/>
    <property type="molecule type" value="Genomic_DNA"/>
</dbReference>
<dbReference type="InterPro" id="IPR050243">
    <property type="entry name" value="PHP_phosphatase"/>
</dbReference>
<dbReference type="Gene3D" id="3.20.20.140">
    <property type="entry name" value="Metal-dependent hydrolases"/>
    <property type="match status" value="1"/>
</dbReference>
<organism evidence="2 3">
    <name type="scientific">Syntrophomonas zehnderi OL-4</name>
    <dbReference type="NCBI Taxonomy" id="690567"/>
    <lineage>
        <taxon>Bacteria</taxon>
        <taxon>Bacillati</taxon>
        <taxon>Bacillota</taxon>
        <taxon>Clostridia</taxon>
        <taxon>Eubacteriales</taxon>
        <taxon>Syntrophomonadaceae</taxon>
        <taxon>Syntrophomonas</taxon>
    </lineage>
</organism>
<dbReference type="GO" id="GO:0008270">
    <property type="term" value="F:zinc ion binding"/>
    <property type="evidence" value="ECO:0007669"/>
    <property type="project" value="TreeGrafter"/>
</dbReference>